<name>A0ABP6T8W2_9ACTN</name>
<feature type="transmembrane region" description="Helical" evidence="1">
    <location>
        <begin position="41"/>
        <end position="61"/>
    </location>
</feature>
<accession>A0ABP6T8W2</accession>
<keyword evidence="1" id="KW-1133">Transmembrane helix</keyword>
<protein>
    <submittedName>
        <fullName evidence="2">Uncharacterized protein</fullName>
    </submittedName>
</protein>
<evidence type="ECO:0000313" key="3">
    <source>
        <dbReference type="Proteomes" id="UP001501676"/>
    </source>
</evidence>
<dbReference type="Proteomes" id="UP001501676">
    <property type="component" value="Unassembled WGS sequence"/>
</dbReference>
<feature type="transmembrane region" description="Helical" evidence="1">
    <location>
        <begin position="81"/>
        <end position="106"/>
    </location>
</feature>
<gene>
    <name evidence="2" type="ORF">GCM10020369_72570</name>
</gene>
<proteinExistence type="predicted"/>
<comment type="caution">
    <text evidence="2">The sequence shown here is derived from an EMBL/GenBank/DDBJ whole genome shotgun (WGS) entry which is preliminary data.</text>
</comment>
<dbReference type="EMBL" id="BAAAYN010000055">
    <property type="protein sequence ID" value="GAA3396318.1"/>
    <property type="molecule type" value="Genomic_DNA"/>
</dbReference>
<keyword evidence="3" id="KW-1185">Reference proteome</keyword>
<keyword evidence="1" id="KW-0472">Membrane</keyword>
<evidence type="ECO:0000313" key="2">
    <source>
        <dbReference type="EMBL" id="GAA3396318.1"/>
    </source>
</evidence>
<evidence type="ECO:0000256" key="1">
    <source>
        <dbReference type="SAM" id="Phobius"/>
    </source>
</evidence>
<sequence length="109" mass="10794">MPGGAWRGAAIGFAVGVALVGLLILLPSAVQGSFYEITDSLLVLGVPLVVVATAVGVVVGASGRRALTDRSPTAPLPPSRLVLIGAAALGVCVLAGLLFLSGTGILRLH</sequence>
<feature type="transmembrane region" description="Helical" evidence="1">
    <location>
        <begin position="6"/>
        <end position="29"/>
    </location>
</feature>
<reference evidence="3" key="1">
    <citation type="journal article" date="2019" name="Int. J. Syst. Evol. Microbiol.">
        <title>The Global Catalogue of Microorganisms (GCM) 10K type strain sequencing project: providing services to taxonomists for standard genome sequencing and annotation.</title>
        <authorList>
            <consortium name="The Broad Institute Genomics Platform"/>
            <consortium name="The Broad Institute Genome Sequencing Center for Infectious Disease"/>
            <person name="Wu L."/>
            <person name="Ma J."/>
        </authorList>
    </citation>
    <scope>NUCLEOTIDE SEQUENCE [LARGE SCALE GENOMIC DNA]</scope>
    <source>
        <strain evidence="3">JCM 9458</strain>
    </source>
</reference>
<organism evidence="2 3">
    <name type="scientific">Cryptosporangium minutisporangium</name>
    <dbReference type="NCBI Taxonomy" id="113569"/>
    <lineage>
        <taxon>Bacteria</taxon>
        <taxon>Bacillati</taxon>
        <taxon>Actinomycetota</taxon>
        <taxon>Actinomycetes</taxon>
        <taxon>Cryptosporangiales</taxon>
        <taxon>Cryptosporangiaceae</taxon>
        <taxon>Cryptosporangium</taxon>
    </lineage>
</organism>
<keyword evidence="1" id="KW-0812">Transmembrane</keyword>